<sequence>MFNHAQFIWNAADILRSTYKQHQYGDVILPFTVLARLDAVLAPTKDAVVAHLEGFDRDRMPPAAMLKTRANHPYSFFNWSRHDLRSLQGDPDNLEENLRDYVNSFSENVRGA</sequence>
<comment type="caution">
    <text evidence="4">The sequence shown here is derived from an EMBL/GenBank/DDBJ whole genome shotgun (WGS) entry which is preliminary data.</text>
</comment>
<gene>
    <name evidence="4" type="ORF">Bequi_13845</name>
</gene>
<keyword evidence="2" id="KW-0680">Restriction system</keyword>
<name>A0ABT0R4U9_9MICO</name>
<organism evidence="4 5">
    <name type="scientific">Brachybacterium equifaecis</name>
    <dbReference type="NCBI Taxonomy" id="2910770"/>
    <lineage>
        <taxon>Bacteria</taxon>
        <taxon>Bacillati</taxon>
        <taxon>Actinomycetota</taxon>
        <taxon>Actinomycetes</taxon>
        <taxon>Micrococcales</taxon>
        <taxon>Dermabacteraceae</taxon>
        <taxon>Brachybacterium</taxon>
    </lineage>
</organism>
<proteinExistence type="inferred from homology"/>
<dbReference type="SUPFAM" id="SSF53335">
    <property type="entry name" value="S-adenosyl-L-methionine-dependent methyltransferases"/>
    <property type="match status" value="1"/>
</dbReference>
<dbReference type="Pfam" id="PF12161">
    <property type="entry name" value="HsdM_N"/>
    <property type="match status" value="1"/>
</dbReference>
<dbReference type="EMBL" id="JAKNCJ010000013">
    <property type="protein sequence ID" value="MCL6424448.1"/>
    <property type="molecule type" value="Genomic_DNA"/>
</dbReference>
<accession>A0ABT0R4U9</accession>
<dbReference type="InterPro" id="IPR022749">
    <property type="entry name" value="D12N6_MeTrfase_N"/>
</dbReference>
<evidence type="ECO:0000313" key="5">
    <source>
        <dbReference type="Proteomes" id="UP001203761"/>
    </source>
</evidence>
<evidence type="ECO:0000313" key="4">
    <source>
        <dbReference type="EMBL" id="MCL6424448.1"/>
    </source>
</evidence>
<dbReference type="InterPro" id="IPR029063">
    <property type="entry name" value="SAM-dependent_MTases_sf"/>
</dbReference>
<evidence type="ECO:0000256" key="1">
    <source>
        <dbReference type="ARBA" id="ARBA00006594"/>
    </source>
</evidence>
<reference evidence="4" key="1">
    <citation type="submission" date="2022-02" db="EMBL/GenBank/DDBJ databases">
        <authorList>
            <person name="Lee M."/>
            <person name="Kim S.-J."/>
            <person name="Jung M.-Y."/>
        </authorList>
    </citation>
    <scope>NUCLEOTIDE SEQUENCE</scope>
    <source>
        <strain evidence="4">JHP9</strain>
    </source>
</reference>
<evidence type="ECO:0000256" key="2">
    <source>
        <dbReference type="ARBA" id="ARBA00022747"/>
    </source>
</evidence>
<dbReference type="Proteomes" id="UP001203761">
    <property type="component" value="Unassembled WGS sequence"/>
</dbReference>
<evidence type="ECO:0000259" key="3">
    <source>
        <dbReference type="Pfam" id="PF12161"/>
    </source>
</evidence>
<dbReference type="RefSeq" id="WP_249738523.1">
    <property type="nucleotide sequence ID" value="NZ_JAKNCJ010000013.1"/>
</dbReference>
<comment type="similarity">
    <text evidence="1">Belongs to the N(4)/N(6)-methyltransferase family.</text>
</comment>
<keyword evidence="5" id="KW-1185">Reference proteome</keyword>
<feature type="domain" description="N6 adenine-specific DNA methyltransferase N-terminal" evidence="3">
    <location>
        <begin position="5"/>
        <end position="108"/>
    </location>
</feature>
<protein>
    <submittedName>
        <fullName evidence="4">Type I restriction-modification system subunit M N-terminal domain-containing protein</fullName>
    </submittedName>
</protein>
<dbReference type="Gene3D" id="1.20.1260.30">
    <property type="match status" value="1"/>
</dbReference>
<dbReference type="InterPro" id="IPR038333">
    <property type="entry name" value="T1MK-like_N_sf"/>
</dbReference>